<dbReference type="RefSeq" id="WP_106326428.1">
    <property type="nucleotide sequence ID" value="NZ_BOMO01000064.1"/>
</dbReference>
<organism evidence="3 4">
    <name type="scientific">Actinoplanes italicus</name>
    <dbReference type="NCBI Taxonomy" id="113567"/>
    <lineage>
        <taxon>Bacteria</taxon>
        <taxon>Bacillati</taxon>
        <taxon>Actinomycetota</taxon>
        <taxon>Actinomycetes</taxon>
        <taxon>Micromonosporales</taxon>
        <taxon>Micromonosporaceae</taxon>
        <taxon>Actinoplanes</taxon>
    </lineage>
</organism>
<dbReference type="InterPro" id="IPR008929">
    <property type="entry name" value="Chondroitin_lyas"/>
</dbReference>
<dbReference type="Pfam" id="PF07940">
    <property type="entry name" value="Hepar_II_III_C"/>
    <property type="match status" value="1"/>
</dbReference>
<dbReference type="Gene3D" id="2.70.98.70">
    <property type="match status" value="1"/>
</dbReference>
<dbReference type="Gene3D" id="1.50.10.100">
    <property type="entry name" value="Chondroitin AC/alginate lyase"/>
    <property type="match status" value="1"/>
</dbReference>
<sequence length="579" mass="64391">MFVPAATDRQSWEAADEPTLRLLSERARAALGAPWPNPLARDFARYFRDGDRDTYEQAVWERHQRLARAVTLAAATLDPVWIDEVADGVVLFCEQSTWCWPAHDDTLTRHGSVLPAVTDPYVDLGAGEVAAELALIDHVLGAQLDERYPGLRARIRYEVDRRVLVPFIERRDWQWLGLDGHVHNWNPWIHSNILIATSLLVSSEERRRHLTDLVTEGIDRYAAAVPADGAIDEGYHYWWFGALRYLETLERLGRDLDPELIAFPHRVHLGGPWYLNHADGPARPSPHEPWHIVHRLARLAGVPEAEAHAATHRRPGEPVATESHGLGHLLQAVLDRDWAAAAPGVSPLPREVWFPSTQVLLARPAAGSADGLTLAIKGGHNDENHNHNDVGSFVVACDGVPVLVDPGRPTYTAQTFGPRRYEIWTMRSTWHNTPSIRGSEQAAGRSFAARDVNLFPDGMTLDLAGAYPRDDIRRWIRTARLDRTTGTITIRDSWELAPGSGRTVLHLITAGPVTPADGGADLGPVTVTWGDLPFSTTVRKLDDPMLTEVWGDHLTRLDIDVTTLGPVGTLELTVKEKQR</sequence>
<gene>
    <name evidence="3" type="ORF">CLV67_118147</name>
</gene>
<dbReference type="AlphaFoldDB" id="A0A2T0K1X1"/>
<name>A0A2T0K1X1_9ACTN</name>
<comment type="caution">
    <text evidence="3">The sequence shown here is derived from an EMBL/GenBank/DDBJ whole genome shotgun (WGS) entry which is preliminary data.</text>
</comment>
<evidence type="ECO:0000313" key="3">
    <source>
        <dbReference type="EMBL" id="PRX16816.1"/>
    </source>
</evidence>
<dbReference type="EMBL" id="PVMZ01000018">
    <property type="protein sequence ID" value="PRX16816.1"/>
    <property type="molecule type" value="Genomic_DNA"/>
</dbReference>
<evidence type="ECO:0000313" key="4">
    <source>
        <dbReference type="Proteomes" id="UP000239415"/>
    </source>
</evidence>
<accession>A0A2T0K1X1</accession>
<evidence type="ECO:0000259" key="2">
    <source>
        <dbReference type="Pfam" id="PF07940"/>
    </source>
</evidence>
<dbReference type="OrthoDB" id="9793856at2"/>
<keyword evidence="4" id="KW-1185">Reference proteome</keyword>
<reference evidence="3 4" key="1">
    <citation type="submission" date="2018-03" db="EMBL/GenBank/DDBJ databases">
        <title>Genomic Encyclopedia of Archaeal and Bacterial Type Strains, Phase II (KMG-II): from individual species to whole genera.</title>
        <authorList>
            <person name="Goeker M."/>
        </authorList>
    </citation>
    <scope>NUCLEOTIDE SEQUENCE [LARGE SCALE GENOMIC DNA]</scope>
    <source>
        <strain evidence="3 4">DSM 43146</strain>
    </source>
</reference>
<dbReference type="GO" id="GO:0016829">
    <property type="term" value="F:lyase activity"/>
    <property type="evidence" value="ECO:0007669"/>
    <property type="project" value="InterPro"/>
</dbReference>
<feature type="domain" description="Heparinase II/III-like C-terminal" evidence="2">
    <location>
        <begin position="378"/>
        <end position="443"/>
    </location>
</feature>
<comment type="subcellular location">
    <subcellularLocation>
        <location evidence="1">Cell envelope</location>
    </subcellularLocation>
</comment>
<dbReference type="InterPro" id="IPR012480">
    <property type="entry name" value="Hepar_II_III_C"/>
</dbReference>
<dbReference type="Proteomes" id="UP000239415">
    <property type="component" value="Unassembled WGS sequence"/>
</dbReference>
<evidence type="ECO:0000256" key="1">
    <source>
        <dbReference type="ARBA" id="ARBA00004196"/>
    </source>
</evidence>
<proteinExistence type="predicted"/>
<protein>
    <submittedName>
        <fullName evidence="3">Heparinase II/III-like protein</fullName>
    </submittedName>
</protein>
<dbReference type="GO" id="GO:0030313">
    <property type="term" value="C:cell envelope"/>
    <property type="evidence" value="ECO:0007669"/>
    <property type="project" value="UniProtKB-SubCell"/>
</dbReference>